<dbReference type="OrthoDB" id="6064561at2759"/>
<dbReference type="SUPFAM" id="SSF57845">
    <property type="entry name" value="B-box zinc-binding domain"/>
    <property type="match status" value="1"/>
</dbReference>
<evidence type="ECO:0000256" key="1">
    <source>
        <dbReference type="PROSITE-ProRule" id="PRU00024"/>
    </source>
</evidence>
<sequence length="570" mass="64806">MDMMERIKRSLKRRETNSEPNRLDGKYCESCANEHTKAVSWCSDCRYFVCKACSVYHAEKIRPCHKVLSMETIHQVSYVLFELSLKCGYHLDNNILLFCNQHAEIICDSCQQLELHKNCKPISLEEAARDAKDGVAMVCLVERIDGLSQVSIELLNKMKEKLQDLKNRQTEYKQRVSDIKQKFICHLNKLESEIHADIDAKYDQCNETVSQIKASLEECTSKLSIWKVDLKSLRDTTSEIHLFQSVKLLEEWTNKKDSEIRTIQTSNIPTFTYKPTELESDMEKVLADLGTIKVEEFPVPTPKLNRDQEGQNIVGNQGKLLLTHSFKTKKLGEDVKISGACFISDDRLLLGHRNDTKLSVCKLDGSDFSTINLEYIPERITLYDNSYALVSAGRKGVQIIDLTLMKPGKKLNIRGNCTAITSLKDHIYIKNQPKTLTKIDIKGKVLKEIHTAFDPWDICASKEGSVYYTHVGDNRVNVVTPDEKQNEISTSPTLIGAEGLTVDDRGYVFIAGNCSNTIHRMTYADKQPLSIAMKVDDGIYEPIGLSFNNETKRLLVVHDDYQSISIYKPV</sequence>
<evidence type="ECO:0000256" key="3">
    <source>
        <dbReference type="SAM" id="MobiDB-lite"/>
    </source>
</evidence>
<comment type="caution">
    <text evidence="5">The sequence shown here is derived from an EMBL/GenBank/DDBJ whole genome shotgun (WGS) entry which is preliminary data.</text>
</comment>
<dbReference type="SUPFAM" id="SSF63829">
    <property type="entry name" value="Calcium-dependent phosphotriesterase"/>
    <property type="match status" value="1"/>
</dbReference>
<dbReference type="EMBL" id="UYJE01003220">
    <property type="protein sequence ID" value="VDI17516.1"/>
    <property type="molecule type" value="Genomic_DNA"/>
</dbReference>
<dbReference type="Gene3D" id="2.120.10.30">
    <property type="entry name" value="TolB, C-terminal domain"/>
    <property type="match status" value="1"/>
</dbReference>
<dbReference type="CDD" id="cd19756">
    <property type="entry name" value="Bbox2"/>
    <property type="match status" value="1"/>
</dbReference>
<evidence type="ECO:0000313" key="6">
    <source>
        <dbReference type="Proteomes" id="UP000596742"/>
    </source>
</evidence>
<feature type="coiled-coil region" evidence="2">
    <location>
        <begin position="148"/>
        <end position="182"/>
    </location>
</feature>
<feature type="region of interest" description="Disordered" evidence="3">
    <location>
        <begin position="1"/>
        <end position="21"/>
    </location>
</feature>
<evidence type="ECO:0000313" key="5">
    <source>
        <dbReference type="EMBL" id="VDI17516.1"/>
    </source>
</evidence>
<gene>
    <name evidence="5" type="ORF">MGAL_10B009674</name>
</gene>
<reference evidence="5" key="1">
    <citation type="submission" date="2018-11" db="EMBL/GenBank/DDBJ databases">
        <authorList>
            <person name="Alioto T."/>
            <person name="Alioto T."/>
        </authorList>
    </citation>
    <scope>NUCLEOTIDE SEQUENCE</scope>
</reference>
<dbReference type="Proteomes" id="UP000596742">
    <property type="component" value="Unassembled WGS sequence"/>
</dbReference>
<protein>
    <recommendedName>
        <fullName evidence="4">B box-type domain-containing protein</fullName>
    </recommendedName>
</protein>
<dbReference type="AlphaFoldDB" id="A0A8B6DDH5"/>
<accession>A0A8B6DDH5</accession>
<dbReference type="InterPro" id="IPR000315">
    <property type="entry name" value="Znf_B-box"/>
</dbReference>
<feature type="domain" description="B box-type" evidence="4">
    <location>
        <begin position="23"/>
        <end position="70"/>
    </location>
</feature>
<dbReference type="PANTHER" id="PTHR25462">
    <property type="entry name" value="BONUS, ISOFORM C-RELATED"/>
    <property type="match status" value="1"/>
</dbReference>
<dbReference type="Gene3D" id="3.30.160.60">
    <property type="entry name" value="Classic Zinc Finger"/>
    <property type="match status" value="1"/>
</dbReference>
<evidence type="ECO:0000259" key="4">
    <source>
        <dbReference type="PROSITE" id="PS50119"/>
    </source>
</evidence>
<dbReference type="PANTHER" id="PTHR25462:SF296">
    <property type="entry name" value="MEIOTIC P26, ISOFORM F"/>
    <property type="match status" value="1"/>
</dbReference>
<dbReference type="GO" id="GO:0005654">
    <property type="term" value="C:nucleoplasm"/>
    <property type="evidence" value="ECO:0007669"/>
    <property type="project" value="TreeGrafter"/>
</dbReference>
<dbReference type="InterPro" id="IPR011042">
    <property type="entry name" value="6-blade_b-propeller_TolB-like"/>
</dbReference>
<keyword evidence="6" id="KW-1185">Reference proteome</keyword>
<keyword evidence="1" id="KW-0479">Metal-binding</keyword>
<dbReference type="PROSITE" id="PS50119">
    <property type="entry name" value="ZF_BBOX"/>
    <property type="match status" value="1"/>
</dbReference>
<keyword evidence="2" id="KW-0175">Coiled coil</keyword>
<evidence type="ECO:0000256" key="2">
    <source>
        <dbReference type="SAM" id="Coils"/>
    </source>
</evidence>
<name>A0A8B6DDH5_MYTGA</name>
<keyword evidence="1" id="KW-0863">Zinc-finger</keyword>
<proteinExistence type="predicted"/>
<dbReference type="GO" id="GO:0008270">
    <property type="term" value="F:zinc ion binding"/>
    <property type="evidence" value="ECO:0007669"/>
    <property type="project" value="UniProtKB-KW"/>
</dbReference>
<dbReference type="GO" id="GO:0061630">
    <property type="term" value="F:ubiquitin protein ligase activity"/>
    <property type="evidence" value="ECO:0007669"/>
    <property type="project" value="TreeGrafter"/>
</dbReference>
<keyword evidence="1" id="KW-0862">Zinc</keyword>
<organism evidence="5 6">
    <name type="scientific">Mytilus galloprovincialis</name>
    <name type="common">Mediterranean mussel</name>
    <dbReference type="NCBI Taxonomy" id="29158"/>
    <lineage>
        <taxon>Eukaryota</taxon>
        <taxon>Metazoa</taxon>
        <taxon>Spiralia</taxon>
        <taxon>Lophotrochozoa</taxon>
        <taxon>Mollusca</taxon>
        <taxon>Bivalvia</taxon>
        <taxon>Autobranchia</taxon>
        <taxon>Pteriomorphia</taxon>
        <taxon>Mytilida</taxon>
        <taxon>Mytiloidea</taxon>
        <taxon>Mytilidae</taxon>
        <taxon>Mytilinae</taxon>
        <taxon>Mytilus</taxon>
    </lineage>
</organism>
<dbReference type="InterPro" id="IPR047153">
    <property type="entry name" value="TRIM45/56/19-like"/>
</dbReference>